<dbReference type="AlphaFoldDB" id="A0AAV1IVS0"/>
<evidence type="ECO:0000256" key="2">
    <source>
        <dbReference type="SAM" id="SignalP"/>
    </source>
</evidence>
<proteinExistence type="predicted"/>
<protein>
    <submittedName>
        <fullName evidence="3">Uncharacterized protein</fullName>
    </submittedName>
</protein>
<name>A0AAV1IVS0_9NEOP</name>
<comment type="caution">
    <text evidence="3">The sequence shown here is derived from an EMBL/GenBank/DDBJ whole genome shotgun (WGS) entry which is preliminary data.</text>
</comment>
<feature type="region of interest" description="Disordered" evidence="1">
    <location>
        <begin position="165"/>
        <end position="197"/>
    </location>
</feature>
<evidence type="ECO:0000256" key="1">
    <source>
        <dbReference type="SAM" id="MobiDB-lite"/>
    </source>
</evidence>
<feature type="signal peptide" evidence="2">
    <location>
        <begin position="1"/>
        <end position="16"/>
    </location>
</feature>
<keyword evidence="2" id="KW-0732">Signal</keyword>
<organism evidence="3 4">
    <name type="scientific">Leptosia nina</name>
    <dbReference type="NCBI Taxonomy" id="320188"/>
    <lineage>
        <taxon>Eukaryota</taxon>
        <taxon>Metazoa</taxon>
        <taxon>Ecdysozoa</taxon>
        <taxon>Arthropoda</taxon>
        <taxon>Hexapoda</taxon>
        <taxon>Insecta</taxon>
        <taxon>Pterygota</taxon>
        <taxon>Neoptera</taxon>
        <taxon>Endopterygota</taxon>
        <taxon>Lepidoptera</taxon>
        <taxon>Glossata</taxon>
        <taxon>Ditrysia</taxon>
        <taxon>Papilionoidea</taxon>
        <taxon>Pieridae</taxon>
        <taxon>Pierinae</taxon>
        <taxon>Leptosia</taxon>
    </lineage>
</organism>
<evidence type="ECO:0000313" key="3">
    <source>
        <dbReference type="EMBL" id="CAK1541257.1"/>
    </source>
</evidence>
<dbReference type="EMBL" id="CAVLEF010000002">
    <property type="protein sequence ID" value="CAK1541257.1"/>
    <property type="molecule type" value="Genomic_DNA"/>
</dbReference>
<dbReference type="Proteomes" id="UP001497472">
    <property type="component" value="Unassembled WGS sequence"/>
</dbReference>
<keyword evidence="4" id="KW-1185">Reference proteome</keyword>
<gene>
    <name evidence="3" type="ORF">LNINA_LOCUS1256</name>
</gene>
<evidence type="ECO:0000313" key="4">
    <source>
        <dbReference type="Proteomes" id="UP001497472"/>
    </source>
</evidence>
<feature type="chain" id="PRO_5043516576" evidence="2">
    <location>
        <begin position="17"/>
        <end position="197"/>
    </location>
</feature>
<accession>A0AAV1IVS0</accession>
<sequence length="197" mass="22972">MTRNIVFVCLFGCIFGQDYYEQRHKYQYQAQTPLHRIPNKFEVKGDNAIGEFNKYLTNIQELAKRDNLTVTYKVKVDVISKEKHQKKKTLKKGISKKYNVPLKKQNMKLSNFEMILRKRIGEIGQKQQRAESDLSTTQKEKVLLTTKPPSAVYPWGVALPHRENREKDCERNRNGYSGSCRIRANGHKASPPSEHYL</sequence>
<reference evidence="3 4" key="1">
    <citation type="submission" date="2023-11" db="EMBL/GenBank/DDBJ databases">
        <authorList>
            <person name="Okamura Y."/>
        </authorList>
    </citation>
    <scope>NUCLEOTIDE SEQUENCE [LARGE SCALE GENOMIC DNA]</scope>
</reference>